<proteinExistence type="inferred from homology"/>
<reference evidence="4 5" key="1">
    <citation type="submission" date="2016-12" db="EMBL/GenBank/DDBJ databases">
        <title>The new phylogeny of genus Mycobacterium.</title>
        <authorList>
            <person name="Tortoli E."/>
            <person name="Trovato A."/>
            <person name="Cirillo D.M."/>
        </authorList>
    </citation>
    <scope>NUCLEOTIDE SEQUENCE [LARGE SCALE GENOMIC DNA]</scope>
    <source>
        <strain evidence="4 5">DSM 45130</strain>
    </source>
</reference>
<dbReference type="PROSITE" id="PS00687">
    <property type="entry name" value="ALDEHYDE_DEHYDR_GLU"/>
    <property type="match status" value="1"/>
</dbReference>
<sequence>MTNTIDIDSTVESSGIIPVFNPSNEEQIAEVPDSDRATVDAAVARARETFESGVWRKLPAQHRAEVMFRAAEIIKERTAELAEIEARDNGMNAMAAQQIIKVANEMLIYYAGWVGKIHGESANLISDGLLGHYEEYHTFTQLEPVGVVGLIIPWNGPFFVAMLKVAPALAAGCSAVLKPAEETPLSALKLEEIFREAGLPDGVLNVITGYGETTGALLTAHPDVDKIAFTGSTEVGRLIVKAAAGNLKRLTLELGGKSPLIMFDDANLDKAIMGAGMGLLAGSGQNCSCTSRMYVQRGIYDRVVEGLAAFAQMLPMGGYEDPTSVLGPLISEKQRTRVEGIVSDGVAGGAEIITGGKRMNRPGYFYEATIVTNTTPDMRLIREEIFGPVGCVIPFDEEEEAIAAANDTEYGLAGSIWTENLSRAHRVANALRGGQIWVNTALAADPSMPICGHKQSGWGGERGKKGLEAYFNTKSVYIGLT</sequence>
<dbReference type="SUPFAM" id="SSF53720">
    <property type="entry name" value="ALDH-like"/>
    <property type="match status" value="1"/>
</dbReference>
<protein>
    <submittedName>
        <fullName evidence="4">Betaine-aldehyde dehydrogenase</fullName>
    </submittedName>
</protein>
<dbReference type="Gene3D" id="3.40.309.10">
    <property type="entry name" value="Aldehyde Dehydrogenase, Chain A, domain 2"/>
    <property type="match status" value="1"/>
</dbReference>
<accession>A0A1X0DD82</accession>
<organism evidence="4 5">
    <name type="scientific">Mycolicibacterium insubricum</name>
    <dbReference type="NCBI Taxonomy" id="444597"/>
    <lineage>
        <taxon>Bacteria</taxon>
        <taxon>Bacillati</taxon>
        <taxon>Actinomycetota</taxon>
        <taxon>Actinomycetes</taxon>
        <taxon>Mycobacteriales</taxon>
        <taxon>Mycobacteriaceae</taxon>
        <taxon>Mycolicibacterium</taxon>
    </lineage>
</organism>
<comment type="similarity">
    <text evidence="1 3">Belongs to the aldehyde dehydrogenase family.</text>
</comment>
<dbReference type="AlphaFoldDB" id="A0A1X0DD82"/>
<dbReference type="InterPro" id="IPR016161">
    <property type="entry name" value="Ald_DH/histidinol_DH"/>
</dbReference>
<dbReference type="InterPro" id="IPR029510">
    <property type="entry name" value="Ald_DH_CS_GLU"/>
</dbReference>
<dbReference type="Gene3D" id="3.40.605.10">
    <property type="entry name" value="Aldehyde Dehydrogenase, Chain A, domain 1"/>
    <property type="match status" value="1"/>
</dbReference>
<evidence type="ECO:0000313" key="5">
    <source>
        <dbReference type="Proteomes" id="UP000192801"/>
    </source>
</evidence>
<dbReference type="EMBL" id="MVHS01000022">
    <property type="protein sequence ID" value="ORA70361.1"/>
    <property type="molecule type" value="Genomic_DNA"/>
</dbReference>
<keyword evidence="2 3" id="KW-0560">Oxidoreductase</keyword>
<dbReference type="InterPro" id="IPR016163">
    <property type="entry name" value="Ald_DH_C"/>
</dbReference>
<evidence type="ECO:0000256" key="3">
    <source>
        <dbReference type="RuleBase" id="RU003345"/>
    </source>
</evidence>
<keyword evidence="5" id="KW-1185">Reference proteome</keyword>
<dbReference type="Proteomes" id="UP000192801">
    <property type="component" value="Unassembled WGS sequence"/>
</dbReference>
<dbReference type="Pfam" id="PF00171">
    <property type="entry name" value="Aldedh"/>
    <property type="match status" value="1"/>
</dbReference>
<dbReference type="RefSeq" id="WP_083030954.1">
    <property type="nucleotide sequence ID" value="NZ_AP022618.1"/>
</dbReference>
<dbReference type="FunFam" id="3.40.309.10:FF:000012">
    <property type="entry name" value="Betaine aldehyde dehydrogenase"/>
    <property type="match status" value="1"/>
</dbReference>
<dbReference type="InterPro" id="IPR016162">
    <property type="entry name" value="Ald_DH_N"/>
</dbReference>
<dbReference type="InterPro" id="IPR015590">
    <property type="entry name" value="Aldehyde_DH_dom"/>
</dbReference>
<dbReference type="OrthoDB" id="6882680at2"/>
<comment type="caution">
    <text evidence="4">The sequence shown here is derived from an EMBL/GenBank/DDBJ whole genome shotgun (WGS) entry which is preliminary data.</text>
</comment>
<gene>
    <name evidence="4" type="ORF">BST26_11020</name>
</gene>
<evidence type="ECO:0000256" key="2">
    <source>
        <dbReference type="ARBA" id="ARBA00023002"/>
    </source>
</evidence>
<dbReference type="GO" id="GO:0016620">
    <property type="term" value="F:oxidoreductase activity, acting on the aldehyde or oxo group of donors, NAD or NADP as acceptor"/>
    <property type="evidence" value="ECO:0007669"/>
    <property type="project" value="InterPro"/>
</dbReference>
<dbReference type="FunFam" id="3.40.605.10:FF:000007">
    <property type="entry name" value="NAD/NADP-dependent betaine aldehyde dehydrogenase"/>
    <property type="match status" value="1"/>
</dbReference>
<dbReference type="STRING" id="444597.BST26_11020"/>
<name>A0A1X0DD82_9MYCO</name>
<dbReference type="PANTHER" id="PTHR11699">
    <property type="entry name" value="ALDEHYDE DEHYDROGENASE-RELATED"/>
    <property type="match status" value="1"/>
</dbReference>
<evidence type="ECO:0000256" key="1">
    <source>
        <dbReference type="ARBA" id="ARBA00009986"/>
    </source>
</evidence>
<evidence type="ECO:0000313" key="4">
    <source>
        <dbReference type="EMBL" id="ORA70361.1"/>
    </source>
</evidence>